<protein>
    <submittedName>
        <fullName evidence="7">60 kDa inner membrane protein</fullName>
    </submittedName>
</protein>
<keyword evidence="8" id="KW-1185">Reference proteome</keyword>
<dbReference type="Proteomes" id="UP000001803">
    <property type="component" value="Chromosome"/>
</dbReference>
<dbReference type="GO" id="GO:0051205">
    <property type="term" value="P:protein insertion into membrane"/>
    <property type="evidence" value="ECO:0007669"/>
    <property type="project" value="TreeGrafter"/>
</dbReference>
<comment type="similarity">
    <text evidence="5">Belongs to the OXA1/ALB3/YidC family.</text>
</comment>
<sequence length="997" mass="116031">MIFFDIFYNIIIYPIEFIIEILFYLFSVEFKSSYGVSLFLLSLCINFLSLPLYNIAESWQAKERAIQDKMKPMIDNIKAVYKGDQRYLLIRTCQRINGYKTIYAFRGTLGLLIQIPFFMAAYNFVHSLTGLSGQSFLFIKDLSKPDALIHIGNISINLLPFLMTLFSLLAGFVYSRKLKFKESLPLYIVSLIFLLLLYNSPSGLLFYWTINCLFSFIKNIIIEFKLYEIFVRNRYKLLKAYNIFFIIITVLLISLISLGNIERKCYLTDFKLIDGYTYNISLGYYSKVFRNSDIYGVLVNNNKLDSNVIDITFEYRGSRYGTVKLKDSIENIGTINLYYKLFIKQTFISYYVLLLILLIFFNLKRINNIFNLNVFLVEKSFIKNRKYLILLSCLVISLLSGLFIPSSLIGNSPQEFRSPFNLIFNDLSMSLGLFLFYPLFIYILFSDKIKNIMTIIFVCLASIVLINTFIMVGNYININADFIFDNTDLLKASSNQIILNLFLILLIISIFLFLMIKRKFIFIMNIYIIIIIALVSVSIFDIKNIIIGQNELKKISAYNNDNIDTSKIFNLSKNGENIFVLILDRAIPSHWLDLLEIFPEYKAKLDGFVIYPNTVSLGLNTSSSMSSIYGGYNYSAYNLKKKDLFDGFTSPKGITSNGVDVNNEAILTIPLALEKYGYKTSILEPLFINGNYDMVNTTIFSNYQNVSAYANSSFEDNAIKDYIGNVNSKNDNTSKYLTIRFSIFRMLPINLRHSFYSDKNWFMNNNRINSSIYTYAIMSYLKKNINVTDEKERYYNLLHNMITHETGAYNSNFLPNFRTTDVNSDDLKNYKNDFSVRHFYCNGAALNLIIELLDFLKNNNVYDNTKIIVASDHGWFVNTSSSTNLFVNWYNSLLMVKDFNSRGEIEINNSFMTSGDIAYLTVNHIPNIKDYFNNELITNNYKNNGIYMMALPWKGNNMKFYRVKDNIFDINNWSKFEMQKDKSMKEIPLEFDERMWE</sequence>
<evidence type="ECO:0000256" key="3">
    <source>
        <dbReference type="ARBA" id="ARBA00022989"/>
    </source>
</evidence>
<dbReference type="InterPro" id="IPR028055">
    <property type="entry name" value="YidC/Oxa/ALB_C"/>
</dbReference>
<dbReference type="SUPFAM" id="SSF53649">
    <property type="entry name" value="Alkaline phosphatase-like"/>
    <property type="match status" value="1"/>
</dbReference>
<proteinExistence type="inferred from homology"/>
<keyword evidence="3" id="KW-1133">Transmembrane helix</keyword>
<dbReference type="Gene3D" id="3.40.720.10">
    <property type="entry name" value="Alkaline Phosphatase, subunit A"/>
    <property type="match status" value="1"/>
</dbReference>
<dbReference type="Pfam" id="PF02096">
    <property type="entry name" value="60KD_IMP"/>
    <property type="match status" value="1"/>
</dbReference>
<evidence type="ECO:0000256" key="4">
    <source>
        <dbReference type="ARBA" id="ARBA00023136"/>
    </source>
</evidence>
<dbReference type="EMBL" id="CP001357">
    <property type="protein sequence ID" value="ACN83073.1"/>
    <property type="molecule type" value="Genomic_DNA"/>
</dbReference>
<comment type="subcellular location">
    <subcellularLocation>
        <location evidence="1 5">Membrane</location>
        <topology evidence="1 5">Multi-pass membrane protein</topology>
    </subcellularLocation>
</comment>
<evidence type="ECO:0000259" key="6">
    <source>
        <dbReference type="Pfam" id="PF02096"/>
    </source>
</evidence>
<dbReference type="RefSeq" id="WP_012670124.1">
    <property type="nucleotide sequence ID" value="NC_012225.1"/>
</dbReference>
<evidence type="ECO:0000256" key="2">
    <source>
        <dbReference type="ARBA" id="ARBA00022692"/>
    </source>
</evidence>
<dbReference type="GO" id="GO:0005886">
    <property type="term" value="C:plasma membrane"/>
    <property type="evidence" value="ECO:0007669"/>
    <property type="project" value="TreeGrafter"/>
</dbReference>
<reference evidence="7 8" key="1">
    <citation type="journal article" date="2009" name="PLoS ONE">
        <title>Genome sequence of the pathogenic intestinal spirochete Brachyspira hyodysenteriae reveals adaptations to its lifestyle in the porcine large intestine.</title>
        <authorList>
            <person name="Bellgard M.I."/>
            <person name="Wanchanthuek P."/>
            <person name="La T."/>
            <person name="Ryan K."/>
            <person name="Moolhuijzen P."/>
            <person name="Albertyn Z."/>
            <person name="Shaban B."/>
            <person name="Motro Y."/>
            <person name="Dunn D.S."/>
            <person name="Schibeci D."/>
            <person name="Hunter A."/>
            <person name="Barrero R."/>
            <person name="Phillips N.D."/>
            <person name="Hampson D.J."/>
        </authorList>
    </citation>
    <scope>NUCLEOTIDE SEQUENCE [LARGE SCALE GENOMIC DNA]</scope>
    <source>
        <strain evidence="8">ATCC 49526 / WA1</strain>
    </source>
</reference>
<evidence type="ECO:0000256" key="5">
    <source>
        <dbReference type="RuleBase" id="RU003945"/>
    </source>
</evidence>
<accession>A0A3B6VB73</accession>
<evidence type="ECO:0000313" key="8">
    <source>
        <dbReference type="Proteomes" id="UP000001803"/>
    </source>
</evidence>
<dbReference type="NCBIfam" id="TIGR03592">
    <property type="entry name" value="yidC_oxa1_cterm"/>
    <property type="match status" value="1"/>
</dbReference>
<dbReference type="InterPro" id="IPR001708">
    <property type="entry name" value="YidC/ALB3/OXA1/COX18"/>
</dbReference>
<dbReference type="PANTHER" id="PTHR12428">
    <property type="entry name" value="OXA1"/>
    <property type="match status" value="1"/>
</dbReference>
<evidence type="ECO:0000256" key="1">
    <source>
        <dbReference type="ARBA" id="ARBA00004141"/>
    </source>
</evidence>
<dbReference type="PANTHER" id="PTHR12428:SF65">
    <property type="entry name" value="CYTOCHROME C OXIDASE ASSEMBLY PROTEIN COX18, MITOCHONDRIAL"/>
    <property type="match status" value="1"/>
</dbReference>
<dbReference type="KEGG" id="bhy:BHWA1_00577"/>
<name>A0A3B6VB73_BRAHW</name>
<organism evidence="7 8">
    <name type="scientific">Brachyspira hyodysenteriae (strain ATCC 49526 / WA1)</name>
    <dbReference type="NCBI Taxonomy" id="565034"/>
    <lineage>
        <taxon>Bacteria</taxon>
        <taxon>Pseudomonadati</taxon>
        <taxon>Spirochaetota</taxon>
        <taxon>Spirochaetia</taxon>
        <taxon>Brachyspirales</taxon>
        <taxon>Brachyspiraceae</taxon>
        <taxon>Brachyspira</taxon>
    </lineage>
</organism>
<gene>
    <name evidence="7" type="ordered locus">BHWA1_00577</name>
</gene>
<evidence type="ECO:0000313" key="7">
    <source>
        <dbReference type="EMBL" id="ACN83073.1"/>
    </source>
</evidence>
<keyword evidence="4" id="KW-0472">Membrane</keyword>
<dbReference type="AlphaFoldDB" id="A0A3B6VB73"/>
<dbReference type="InterPro" id="IPR017850">
    <property type="entry name" value="Alkaline_phosphatase_core_sf"/>
</dbReference>
<dbReference type="GO" id="GO:0032977">
    <property type="term" value="F:membrane insertase activity"/>
    <property type="evidence" value="ECO:0007669"/>
    <property type="project" value="InterPro"/>
</dbReference>
<keyword evidence="2 5" id="KW-0812">Transmembrane</keyword>
<feature type="domain" description="Membrane insertase YidC/Oxa/ALB C-terminal" evidence="6">
    <location>
        <begin position="34"/>
        <end position="222"/>
    </location>
</feature>
<dbReference type="STRING" id="565034.BHWA1_00577"/>